<keyword evidence="6 7" id="KW-0472">Membrane</keyword>
<comment type="similarity">
    <text evidence="2 7">Belongs to the nonaspanin (TM9SF) (TC 9.A.2) family.</text>
</comment>
<dbReference type="Proteomes" id="UP001162164">
    <property type="component" value="Unassembled WGS sequence"/>
</dbReference>
<feature type="transmembrane region" description="Helical" evidence="7">
    <location>
        <begin position="212"/>
        <end position="234"/>
    </location>
</feature>
<evidence type="ECO:0000256" key="3">
    <source>
        <dbReference type="ARBA" id="ARBA00022692"/>
    </source>
</evidence>
<proteinExistence type="inferred from homology"/>
<evidence type="ECO:0000256" key="5">
    <source>
        <dbReference type="ARBA" id="ARBA00022989"/>
    </source>
</evidence>
<feature type="transmembrane region" description="Helical" evidence="7">
    <location>
        <begin position="181"/>
        <end position="200"/>
    </location>
</feature>
<evidence type="ECO:0000313" key="8">
    <source>
        <dbReference type="EMBL" id="KAJ8979583.1"/>
    </source>
</evidence>
<evidence type="ECO:0000256" key="7">
    <source>
        <dbReference type="RuleBase" id="RU363079"/>
    </source>
</evidence>
<comment type="caution">
    <text evidence="7">Lacks conserved residue(s) required for the propagation of feature annotation.</text>
</comment>
<dbReference type="InterPro" id="IPR004240">
    <property type="entry name" value="EMP70"/>
</dbReference>
<keyword evidence="4" id="KW-0732">Signal</keyword>
<evidence type="ECO:0000256" key="1">
    <source>
        <dbReference type="ARBA" id="ARBA00004141"/>
    </source>
</evidence>
<feature type="transmembrane region" description="Helical" evidence="7">
    <location>
        <begin position="118"/>
        <end position="138"/>
    </location>
</feature>
<evidence type="ECO:0000256" key="2">
    <source>
        <dbReference type="ARBA" id="ARBA00005227"/>
    </source>
</evidence>
<gene>
    <name evidence="8" type="ORF">NQ317_019158</name>
</gene>
<dbReference type="Pfam" id="PF02990">
    <property type="entry name" value="EMP70"/>
    <property type="match status" value="1"/>
</dbReference>
<name>A0ABQ9JPQ3_9CUCU</name>
<organism evidence="8 9">
    <name type="scientific">Molorchus minor</name>
    <dbReference type="NCBI Taxonomy" id="1323400"/>
    <lineage>
        <taxon>Eukaryota</taxon>
        <taxon>Metazoa</taxon>
        <taxon>Ecdysozoa</taxon>
        <taxon>Arthropoda</taxon>
        <taxon>Hexapoda</taxon>
        <taxon>Insecta</taxon>
        <taxon>Pterygota</taxon>
        <taxon>Neoptera</taxon>
        <taxon>Endopterygota</taxon>
        <taxon>Coleoptera</taxon>
        <taxon>Polyphaga</taxon>
        <taxon>Cucujiformia</taxon>
        <taxon>Chrysomeloidea</taxon>
        <taxon>Cerambycidae</taxon>
        <taxon>Lamiinae</taxon>
        <taxon>Monochamini</taxon>
        <taxon>Molorchus</taxon>
    </lineage>
</organism>
<evidence type="ECO:0000313" key="9">
    <source>
        <dbReference type="Proteomes" id="UP001162164"/>
    </source>
</evidence>
<keyword evidence="9" id="KW-1185">Reference proteome</keyword>
<keyword evidence="5 7" id="KW-1133">Transmembrane helix</keyword>
<evidence type="ECO:0000256" key="4">
    <source>
        <dbReference type="ARBA" id="ARBA00022729"/>
    </source>
</evidence>
<accession>A0ABQ9JPQ3</accession>
<dbReference type="PANTHER" id="PTHR10766:SF41">
    <property type="entry name" value="TRANSMEMBRANE 9 SUPERFAMILY MEMBER 3"/>
    <property type="match status" value="1"/>
</dbReference>
<dbReference type="PANTHER" id="PTHR10766">
    <property type="entry name" value="TRANSMEMBRANE 9 SUPERFAMILY PROTEIN"/>
    <property type="match status" value="1"/>
</dbReference>
<protein>
    <recommendedName>
        <fullName evidence="7">Transmembrane 9 superfamily member</fullName>
    </recommendedName>
</protein>
<comment type="caution">
    <text evidence="8">The sequence shown here is derived from an EMBL/GenBank/DDBJ whole genome shotgun (WGS) entry which is preliminary data.</text>
</comment>
<feature type="transmembrane region" description="Helical" evidence="7">
    <location>
        <begin position="86"/>
        <end position="106"/>
    </location>
</feature>
<sequence>MAAKTELFRRCKFKNCFLTPINQIKSCCGLVRIAPTIGSEKTDGGVTIVFNSCQSHGNSSVDILYFIFTSFWAYKIYYVYGFMLLVFIILMIVTVCVTIVCTYFLLNAEDYRWQWTSFLAAASTSAYVYVYAFLLFLLQNQVDFVRNSLYLSLVVFEIVFEKQTRFQLFKCGQISLNHKNYKPAVWTFRFSTNCTIFFAMDKMMYGLFQTAFYFGHMALFSGVLGIICGTVGYIGTSIFVRKIYSTVKID</sequence>
<keyword evidence="3 7" id="KW-0812">Transmembrane</keyword>
<evidence type="ECO:0000256" key="6">
    <source>
        <dbReference type="ARBA" id="ARBA00023136"/>
    </source>
</evidence>
<reference evidence="8" key="1">
    <citation type="journal article" date="2023" name="Insect Mol. Biol.">
        <title>Genome sequencing provides insights into the evolution of gene families encoding plant cell wall-degrading enzymes in longhorned beetles.</title>
        <authorList>
            <person name="Shin N.R."/>
            <person name="Okamura Y."/>
            <person name="Kirsch R."/>
            <person name="Pauchet Y."/>
        </authorList>
    </citation>
    <scope>NUCLEOTIDE SEQUENCE</scope>
    <source>
        <strain evidence="8">MMC_N1</strain>
    </source>
</reference>
<comment type="subcellular location">
    <subcellularLocation>
        <location evidence="1">Membrane</location>
        <topology evidence="1">Multi-pass membrane protein</topology>
    </subcellularLocation>
</comment>
<dbReference type="EMBL" id="JAPWTJ010000329">
    <property type="protein sequence ID" value="KAJ8979583.1"/>
    <property type="molecule type" value="Genomic_DNA"/>
</dbReference>